<evidence type="ECO:0000313" key="7">
    <source>
        <dbReference type="Proteomes" id="UP000284751"/>
    </source>
</evidence>
<dbReference type="Proteomes" id="UP000284751">
    <property type="component" value="Unassembled WGS sequence"/>
</dbReference>
<reference evidence="6 7" key="1">
    <citation type="submission" date="2018-08" db="EMBL/GenBank/DDBJ databases">
        <title>A genome reference for cultivated species of the human gut microbiota.</title>
        <authorList>
            <person name="Zou Y."/>
            <person name="Xue W."/>
            <person name="Luo G."/>
        </authorList>
    </citation>
    <scope>NUCLEOTIDE SEQUENCE [LARGE SCALE GENOMIC DNA]</scope>
    <source>
        <strain evidence="6 7">AF28-26</strain>
    </source>
</reference>
<dbReference type="AlphaFoldDB" id="A0A412B0N8"/>
<dbReference type="CDD" id="cd00082">
    <property type="entry name" value="HisKA"/>
    <property type="match status" value="1"/>
</dbReference>
<dbReference type="GO" id="GO:0009927">
    <property type="term" value="F:histidine phosphotransfer kinase activity"/>
    <property type="evidence" value="ECO:0007669"/>
    <property type="project" value="TreeGrafter"/>
</dbReference>
<evidence type="ECO:0000256" key="2">
    <source>
        <dbReference type="ARBA" id="ARBA00012438"/>
    </source>
</evidence>
<dbReference type="InterPro" id="IPR036097">
    <property type="entry name" value="HisK_dim/P_sf"/>
</dbReference>
<sequence length="287" mass="33536">MQSASSWLRWERLTIWIELSMVEIERNYHNFHYSYQWAKNKHDLQMENTYYIKPGRIGALSQEYDADGLCDWKFHEDSPMASCLRCAIWNSGVYTGHLVLESHEKNYLWTEVQRKTLQELTQIISTFVAKAHADAVSLAKTQFLSRMSHEIRIPMNAIAGMITIAKTSLDHREKVLDCLNKIERSNQYLLGLINDILEVSRIESGKIEISPEWVNMVTVERQLNEMLASQAKAKNITLLFQRQYEEKYVFLFGYAALQSDFYQFDRQRHQVHQTGRNGDWSGTSGKL</sequence>
<gene>
    <name evidence="6" type="ORF">DWY99_01965</name>
</gene>
<organism evidence="6 7">
    <name type="scientific">[Clostridium] leptum</name>
    <dbReference type="NCBI Taxonomy" id="1535"/>
    <lineage>
        <taxon>Bacteria</taxon>
        <taxon>Bacillati</taxon>
        <taxon>Bacillota</taxon>
        <taxon>Clostridia</taxon>
        <taxon>Eubacteriales</taxon>
        <taxon>Oscillospiraceae</taxon>
        <taxon>Oscillospiraceae incertae sedis</taxon>
    </lineage>
</organism>
<accession>A0A412B0N8</accession>
<keyword evidence="3" id="KW-0808">Transferase</keyword>
<evidence type="ECO:0000259" key="5">
    <source>
        <dbReference type="SMART" id="SM00388"/>
    </source>
</evidence>
<dbReference type="EC" id="2.7.13.3" evidence="2"/>
<name>A0A412B0N8_9FIRM</name>
<evidence type="ECO:0000256" key="4">
    <source>
        <dbReference type="ARBA" id="ARBA00022777"/>
    </source>
</evidence>
<dbReference type="Pfam" id="PF00512">
    <property type="entry name" value="HisKA"/>
    <property type="match status" value="1"/>
</dbReference>
<protein>
    <recommendedName>
        <fullName evidence="2">histidine kinase</fullName>
        <ecNumber evidence="2">2.7.13.3</ecNumber>
    </recommendedName>
</protein>
<dbReference type="PANTHER" id="PTHR43047">
    <property type="entry name" value="TWO-COMPONENT HISTIDINE PROTEIN KINASE"/>
    <property type="match status" value="1"/>
</dbReference>
<dbReference type="EMBL" id="QRTC01000003">
    <property type="protein sequence ID" value="RGQ44193.1"/>
    <property type="molecule type" value="Genomic_DNA"/>
</dbReference>
<comment type="catalytic activity">
    <reaction evidence="1">
        <text>ATP + protein L-histidine = ADP + protein N-phospho-L-histidine.</text>
        <dbReference type="EC" id="2.7.13.3"/>
    </reaction>
</comment>
<evidence type="ECO:0000313" key="6">
    <source>
        <dbReference type="EMBL" id="RGQ44193.1"/>
    </source>
</evidence>
<evidence type="ECO:0000256" key="3">
    <source>
        <dbReference type="ARBA" id="ARBA00022679"/>
    </source>
</evidence>
<dbReference type="InterPro" id="IPR003661">
    <property type="entry name" value="HisK_dim/P_dom"/>
</dbReference>
<proteinExistence type="predicted"/>
<dbReference type="GO" id="GO:0000155">
    <property type="term" value="F:phosphorelay sensor kinase activity"/>
    <property type="evidence" value="ECO:0007669"/>
    <property type="project" value="InterPro"/>
</dbReference>
<feature type="domain" description="Signal transduction histidine kinase dimerisation/phosphoacceptor" evidence="5">
    <location>
        <begin position="139"/>
        <end position="205"/>
    </location>
</feature>
<dbReference type="PANTHER" id="PTHR43047:SF72">
    <property type="entry name" value="OSMOSENSING HISTIDINE PROTEIN KINASE SLN1"/>
    <property type="match status" value="1"/>
</dbReference>
<comment type="caution">
    <text evidence="6">The sequence shown here is derived from an EMBL/GenBank/DDBJ whole genome shotgun (WGS) entry which is preliminary data.</text>
</comment>
<dbReference type="Gene3D" id="1.10.287.130">
    <property type="match status" value="1"/>
</dbReference>
<dbReference type="SMART" id="SM00388">
    <property type="entry name" value="HisKA"/>
    <property type="match status" value="1"/>
</dbReference>
<dbReference type="GO" id="GO:0005886">
    <property type="term" value="C:plasma membrane"/>
    <property type="evidence" value="ECO:0007669"/>
    <property type="project" value="TreeGrafter"/>
</dbReference>
<dbReference type="SUPFAM" id="SSF47384">
    <property type="entry name" value="Homodimeric domain of signal transducing histidine kinase"/>
    <property type="match status" value="1"/>
</dbReference>
<keyword evidence="4" id="KW-0418">Kinase</keyword>
<evidence type="ECO:0000256" key="1">
    <source>
        <dbReference type="ARBA" id="ARBA00000085"/>
    </source>
</evidence>